<gene>
    <name evidence="1" type="ORF">HK099_006468</name>
</gene>
<sequence>MQLTFEKGERQRSILWNNNIHGSGDIFIRLGAEYSLKKRKDGSTYMKHYDLTKSPKVPLGLSVILPETLPHMFRLESHRKMGCTNLPKPTRYYRLPYPETEPVQYCHHFVLYPAREMTVIELEAELKNLGWADCDLKASGLPISLLYEDEDDDVDAKLDKVDDHRLRQIHRIVIFSYEISTNAMDDILLLEVRQWILETNPLFEDLLCD</sequence>
<proteinExistence type="predicted"/>
<dbReference type="Proteomes" id="UP001211065">
    <property type="component" value="Unassembled WGS sequence"/>
</dbReference>
<evidence type="ECO:0000313" key="2">
    <source>
        <dbReference type="Proteomes" id="UP001211065"/>
    </source>
</evidence>
<comment type="caution">
    <text evidence="1">The sequence shown here is derived from an EMBL/GenBank/DDBJ whole genome shotgun (WGS) entry which is preliminary data.</text>
</comment>
<reference evidence="1" key="1">
    <citation type="submission" date="2020-05" db="EMBL/GenBank/DDBJ databases">
        <title>Phylogenomic resolution of chytrid fungi.</title>
        <authorList>
            <person name="Stajich J.E."/>
            <person name="Amses K."/>
            <person name="Simmons R."/>
            <person name="Seto K."/>
            <person name="Myers J."/>
            <person name="Bonds A."/>
            <person name="Quandt C.A."/>
            <person name="Barry K."/>
            <person name="Liu P."/>
            <person name="Grigoriev I."/>
            <person name="Longcore J.E."/>
            <person name="James T.Y."/>
        </authorList>
    </citation>
    <scope>NUCLEOTIDE SEQUENCE</scope>
    <source>
        <strain evidence="1">JEL0476</strain>
    </source>
</reference>
<evidence type="ECO:0000313" key="1">
    <source>
        <dbReference type="EMBL" id="KAJ3225635.1"/>
    </source>
</evidence>
<dbReference type="EMBL" id="JADGJW010000056">
    <property type="protein sequence ID" value="KAJ3225635.1"/>
    <property type="molecule type" value="Genomic_DNA"/>
</dbReference>
<dbReference type="AlphaFoldDB" id="A0AAD5U5Z4"/>
<accession>A0AAD5U5Z4</accession>
<protein>
    <submittedName>
        <fullName evidence="1">Uncharacterized protein</fullName>
    </submittedName>
</protein>
<keyword evidence="2" id="KW-1185">Reference proteome</keyword>
<name>A0AAD5U5Z4_9FUNG</name>
<organism evidence="1 2">
    <name type="scientific">Clydaea vesicula</name>
    <dbReference type="NCBI Taxonomy" id="447962"/>
    <lineage>
        <taxon>Eukaryota</taxon>
        <taxon>Fungi</taxon>
        <taxon>Fungi incertae sedis</taxon>
        <taxon>Chytridiomycota</taxon>
        <taxon>Chytridiomycota incertae sedis</taxon>
        <taxon>Chytridiomycetes</taxon>
        <taxon>Lobulomycetales</taxon>
        <taxon>Lobulomycetaceae</taxon>
        <taxon>Clydaea</taxon>
    </lineage>
</organism>